<accession>A0A0D4DAQ2</accession>
<sequence>MIEVNIDDLLKNGKVTFEFEKADGSIKTVTGTRNLDFIPAEFHPKEKPLAEGETKPEKTEKQKATCGYFDLEANGWRSFKRANLREVKSFD</sequence>
<evidence type="ECO:0000313" key="1">
    <source>
        <dbReference type="EMBL" id="AJT60975.1"/>
    </source>
</evidence>
<dbReference type="Proteomes" id="UP000202888">
    <property type="component" value="Segment"/>
</dbReference>
<dbReference type="KEGG" id="vg:26628460"/>
<reference evidence="1 2" key="1">
    <citation type="journal article" date="2016" name="Genom Data">
        <title>Complete genome sequence of a giant Vibrio phage ValKK3 infecting Vibrio alginolyticus.</title>
        <authorList>
            <person name="Lal T.M."/>
            <person name="Sano M."/>
            <person name="Hatai K."/>
            <person name="Ransangan J."/>
        </authorList>
    </citation>
    <scope>NUCLEOTIDE SEQUENCE [LARGE SCALE GENOMIC DNA]</scope>
</reference>
<dbReference type="Pfam" id="PF10902">
    <property type="entry name" value="WYL_2"/>
    <property type="match status" value="1"/>
</dbReference>
<dbReference type="OrthoDB" id="18962at10239"/>
<evidence type="ECO:0000313" key="2">
    <source>
        <dbReference type="Proteomes" id="UP000202888"/>
    </source>
</evidence>
<organism evidence="1 2">
    <name type="scientific">Vibrio phage ValKK3</name>
    <dbReference type="NCBI Taxonomy" id="1610855"/>
    <lineage>
        <taxon>Viruses</taxon>
        <taxon>Duplodnaviria</taxon>
        <taxon>Heunggongvirae</taxon>
        <taxon>Uroviricota</taxon>
        <taxon>Caudoviricetes</taxon>
        <taxon>Pantevenvirales</taxon>
        <taxon>Straboviridae</taxon>
        <taxon>Schizotequatrovirus</taxon>
        <taxon>Schizotequatrovirus valkk3</taxon>
    </lineage>
</organism>
<dbReference type="InterPro" id="IPR024401">
    <property type="entry name" value="WYL_prot"/>
</dbReference>
<dbReference type="RefSeq" id="YP_009201237.1">
    <property type="nucleotide sequence ID" value="NC_028829.1"/>
</dbReference>
<protein>
    <submittedName>
        <fullName evidence="1">Uncharacterized protein</fullName>
    </submittedName>
</protein>
<keyword evidence="2" id="KW-1185">Reference proteome</keyword>
<name>A0A0D4DAQ2_9CAUD</name>
<dbReference type="GeneID" id="26628460"/>
<dbReference type="EMBL" id="KP671755">
    <property type="protein sequence ID" value="AJT60975.1"/>
    <property type="molecule type" value="Genomic_DNA"/>
</dbReference>
<proteinExistence type="predicted"/>